<feature type="domain" description="Amine oxidase" evidence="2">
    <location>
        <begin position="15"/>
        <end position="565"/>
    </location>
</feature>
<dbReference type="InterPro" id="IPR050281">
    <property type="entry name" value="Flavin_monoamine_oxidase"/>
</dbReference>
<dbReference type="Proteomes" id="UP001626550">
    <property type="component" value="Unassembled WGS sequence"/>
</dbReference>
<dbReference type="EMBL" id="JBJKFK010000010">
    <property type="protein sequence ID" value="KAL3321128.1"/>
    <property type="molecule type" value="Genomic_DNA"/>
</dbReference>
<name>A0ABD2QNL9_9PLAT</name>
<evidence type="ECO:0000259" key="2">
    <source>
        <dbReference type="Pfam" id="PF01593"/>
    </source>
</evidence>
<dbReference type="Gene3D" id="3.90.660.10">
    <property type="match status" value="1"/>
</dbReference>
<dbReference type="Gene3D" id="3.50.50.60">
    <property type="entry name" value="FAD/NAD(P)-binding domain"/>
    <property type="match status" value="1"/>
</dbReference>
<gene>
    <name evidence="3" type="ORF">Ciccas_000203</name>
</gene>
<dbReference type="InterPro" id="IPR002937">
    <property type="entry name" value="Amino_oxidase"/>
</dbReference>
<organism evidence="3 4">
    <name type="scientific">Cichlidogyrus casuarinus</name>
    <dbReference type="NCBI Taxonomy" id="1844966"/>
    <lineage>
        <taxon>Eukaryota</taxon>
        <taxon>Metazoa</taxon>
        <taxon>Spiralia</taxon>
        <taxon>Lophotrochozoa</taxon>
        <taxon>Platyhelminthes</taxon>
        <taxon>Monogenea</taxon>
        <taxon>Monopisthocotylea</taxon>
        <taxon>Dactylogyridea</taxon>
        <taxon>Ancyrocephalidae</taxon>
        <taxon>Cichlidogyrus</taxon>
    </lineage>
</organism>
<dbReference type="PANTHER" id="PTHR10742">
    <property type="entry name" value="FLAVIN MONOAMINE OXIDASE"/>
    <property type="match status" value="1"/>
</dbReference>
<dbReference type="SUPFAM" id="SSF51905">
    <property type="entry name" value="FAD/NAD(P)-binding domain"/>
    <property type="match status" value="1"/>
</dbReference>
<evidence type="ECO:0000313" key="3">
    <source>
        <dbReference type="EMBL" id="KAL3321128.1"/>
    </source>
</evidence>
<keyword evidence="4" id="KW-1185">Reference proteome</keyword>
<evidence type="ECO:0000313" key="4">
    <source>
        <dbReference type="Proteomes" id="UP001626550"/>
    </source>
</evidence>
<dbReference type="InterPro" id="IPR036188">
    <property type="entry name" value="FAD/NAD-bd_sf"/>
</dbReference>
<evidence type="ECO:0000256" key="1">
    <source>
        <dbReference type="SAM" id="MobiDB-lite"/>
    </source>
</evidence>
<dbReference type="AlphaFoldDB" id="A0ABD2QNL9"/>
<dbReference type="Pfam" id="PF01593">
    <property type="entry name" value="Amino_oxidase"/>
    <property type="match status" value="1"/>
</dbReference>
<protein>
    <recommendedName>
        <fullName evidence="2">Amine oxidase domain-containing protein</fullName>
    </recommendedName>
</protein>
<comment type="caution">
    <text evidence="3">The sequence shown here is derived from an EMBL/GenBank/DDBJ whole genome shotgun (WGS) entry which is preliminary data.</text>
</comment>
<reference evidence="3 4" key="1">
    <citation type="submission" date="2024-11" db="EMBL/GenBank/DDBJ databases">
        <title>Adaptive evolution of stress response genes in parasites aligns with host niche diversity.</title>
        <authorList>
            <person name="Hahn C."/>
            <person name="Resl P."/>
        </authorList>
    </citation>
    <scope>NUCLEOTIDE SEQUENCE [LARGE SCALE GENOMIC DNA]</scope>
    <source>
        <strain evidence="3">EGGRZ-B1_66</strain>
        <tissue evidence="3">Body</tissue>
    </source>
</reference>
<feature type="compositionally biased region" description="Low complexity" evidence="1">
    <location>
        <begin position="626"/>
        <end position="649"/>
    </location>
</feature>
<proteinExistence type="predicted"/>
<feature type="region of interest" description="Disordered" evidence="1">
    <location>
        <begin position="596"/>
        <end position="676"/>
    </location>
</feature>
<dbReference type="SUPFAM" id="SSF54373">
    <property type="entry name" value="FAD-linked reductases, C-terminal domain"/>
    <property type="match status" value="1"/>
</dbReference>
<sequence length="765" mass="84495">MPGDPYDVIILGAGISGLAAAKVLQKEGLTVLLLEARDRHGGRIHTVRRDSAYENGSPLIIDLGANYLHGCVPSQETQPLFTLASRIGVKTTVSPGDVLGPHRGWECPEVAIWRNHKTGTEIQLKNITEMSQLMDRCLVRILRENIQYSPKKASDLLSRLKKALSANLSLLHKHGKRASPTLTDLEEGIFNSLIARYIAYVNPSHRLSSNINLGKHFIQDAQASLDENPDYPSEESKEIYLDWLHRKRYLLCTEPPQVEVARKVNHSWEDRLVLSGFNTITDFLAEGLEINYNRIVKRVDWSVFSKTPSPNKRIPKKSPQNAFISIECKNSNSGSESYETYYCRYCIVTLPVGVLKGLHRQSSVRFVPDLSPEKRQAIANLGIPRIGAETHNKIVLIFDSKDVFWDANWPQLECPDPRLHILNLHYYGQKGVLVSHVWAGSGFKLFGSSDEDVVHELMCILAGMYPSACSGVNLSGAKQSRGSLLPQPKHYYVTRWSEDPFALGSYTEGELGSSDADRNNYASSLPSEEQPRLLFAGEATIDSNGAQQCSHGAFQSGVDRAVAILNAVHSDTGQKCMLTQARIVDYLMGLIPRGVSTHGMSRRSHRTQQLPTLKKLTRKRKSAPETSSSKNSTRSTSPASCSSPRSMSTEAAASESQPNGESSSSSHILQPSEDLEESHFQLEINAVIKPTSQQYTCHCEPAGLLHSTAKISSDHHSCCHKISSPLSWPTMSIFSAKPSFGASAFPGIHNKPAILDEKNSPQTIL</sequence>
<accession>A0ABD2QNL9</accession>
<dbReference type="PANTHER" id="PTHR10742:SF410">
    <property type="entry name" value="LYSINE-SPECIFIC HISTONE DEMETHYLASE 2"/>
    <property type="match status" value="1"/>
</dbReference>